<organism evidence="1 2">
    <name type="scientific">Candidatus Liptonbacteria bacterium RIFCSPLOWO2_01_FULL_52_25</name>
    <dbReference type="NCBI Taxonomy" id="1798650"/>
    <lineage>
        <taxon>Bacteria</taxon>
        <taxon>Candidatus Liptoniibacteriota</taxon>
    </lineage>
</organism>
<gene>
    <name evidence="1" type="ORF">A2945_03970</name>
</gene>
<accession>A0A1G2CC44</accession>
<reference evidence="1 2" key="1">
    <citation type="journal article" date="2016" name="Nat. Commun.">
        <title>Thousands of microbial genomes shed light on interconnected biogeochemical processes in an aquifer system.</title>
        <authorList>
            <person name="Anantharaman K."/>
            <person name="Brown C.T."/>
            <person name="Hug L.A."/>
            <person name="Sharon I."/>
            <person name="Castelle C.J."/>
            <person name="Probst A.J."/>
            <person name="Thomas B.C."/>
            <person name="Singh A."/>
            <person name="Wilkins M.J."/>
            <person name="Karaoz U."/>
            <person name="Brodie E.L."/>
            <person name="Williams K.H."/>
            <person name="Hubbard S.S."/>
            <person name="Banfield J.F."/>
        </authorList>
    </citation>
    <scope>NUCLEOTIDE SEQUENCE [LARGE SCALE GENOMIC DNA]</scope>
</reference>
<evidence type="ECO:0000313" key="1">
    <source>
        <dbReference type="EMBL" id="OGY98973.1"/>
    </source>
</evidence>
<dbReference type="Proteomes" id="UP000178880">
    <property type="component" value="Unassembled WGS sequence"/>
</dbReference>
<name>A0A1G2CC44_9BACT</name>
<dbReference type="EMBL" id="MHLA01000025">
    <property type="protein sequence ID" value="OGY98973.1"/>
    <property type="molecule type" value="Genomic_DNA"/>
</dbReference>
<protein>
    <submittedName>
        <fullName evidence="1">Uncharacterized protein</fullName>
    </submittedName>
</protein>
<dbReference type="AlphaFoldDB" id="A0A1G2CC44"/>
<evidence type="ECO:0000313" key="2">
    <source>
        <dbReference type="Proteomes" id="UP000178880"/>
    </source>
</evidence>
<proteinExistence type="predicted"/>
<sequence length="123" mass="14054">MDEAVKKVLMELFDALGFSDVEKNEAMLDFQKKVAAEILRFVQDKLPAEQRDFIAQGGTALNDSHNPMVGVVRETLKGLYTVEEYRAKAKEILRKLLPVYVDYMAQDMSEEERMRLAGVVKKL</sequence>
<comment type="caution">
    <text evidence="1">The sequence shown here is derived from an EMBL/GenBank/DDBJ whole genome shotgun (WGS) entry which is preliminary data.</text>
</comment>